<evidence type="ECO:0000256" key="4">
    <source>
        <dbReference type="ARBA" id="ARBA00022692"/>
    </source>
</evidence>
<feature type="transmembrane region" description="Helical" evidence="7">
    <location>
        <begin position="150"/>
        <end position="171"/>
    </location>
</feature>
<evidence type="ECO:0000313" key="9">
    <source>
        <dbReference type="EMBL" id="EOD00813.1"/>
    </source>
</evidence>
<dbReference type="PANTHER" id="PTHR30151">
    <property type="entry name" value="ALKANE SULFONATE ABC TRANSPORTER-RELATED, MEMBRANE SUBUNIT"/>
    <property type="match status" value="1"/>
</dbReference>
<feature type="transmembrane region" description="Helical" evidence="7">
    <location>
        <begin position="20"/>
        <end position="43"/>
    </location>
</feature>
<name>R1AUH1_9FIRM</name>
<comment type="subcellular location">
    <subcellularLocation>
        <location evidence="1 7">Cell membrane</location>
        <topology evidence="1 7">Multi-pass membrane protein</topology>
    </subcellularLocation>
</comment>
<feature type="domain" description="ABC transmembrane type-1" evidence="8">
    <location>
        <begin position="13"/>
        <end position="202"/>
    </location>
</feature>
<evidence type="ECO:0000256" key="3">
    <source>
        <dbReference type="ARBA" id="ARBA00022475"/>
    </source>
</evidence>
<dbReference type="SUPFAM" id="SSF161098">
    <property type="entry name" value="MetI-like"/>
    <property type="match status" value="1"/>
</dbReference>
<dbReference type="Gene3D" id="1.10.3720.10">
    <property type="entry name" value="MetI-like"/>
    <property type="match status" value="1"/>
</dbReference>
<dbReference type="EMBL" id="ARZA01000113">
    <property type="protein sequence ID" value="EOD00813.1"/>
    <property type="molecule type" value="Genomic_DNA"/>
</dbReference>
<dbReference type="PATRIC" id="fig|1304284.3.peg.1103"/>
<evidence type="ECO:0000256" key="6">
    <source>
        <dbReference type="ARBA" id="ARBA00023136"/>
    </source>
</evidence>
<evidence type="ECO:0000256" key="2">
    <source>
        <dbReference type="ARBA" id="ARBA00022448"/>
    </source>
</evidence>
<evidence type="ECO:0000313" key="10">
    <source>
        <dbReference type="Proteomes" id="UP000013378"/>
    </source>
</evidence>
<dbReference type="CDD" id="cd06261">
    <property type="entry name" value="TM_PBP2"/>
    <property type="match status" value="1"/>
</dbReference>
<dbReference type="STRING" id="1304284.L21TH_1126"/>
<feature type="transmembrane region" description="Helical" evidence="7">
    <location>
        <begin position="81"/>
        <end position="102"/>
    </location>
</feature>
<evidence type="ECO:0000259" key="8">
    <source>
        <dbReference type="PROSITE" id="PS50928"/>
    </source>
</evidence>
<proteinExistence type="inferred from homology"/>
<dbReference type="InterPro" id="IPR035906">
    <property type="entry name" value="MetI-like_sf"/>
</dbReference>
<keyword evidence="5 7" id="KW-1133">Transmembrane helix</keyword>
<dbReference type="PROSITE" id="PS50928">
    <property type="entry name" value="ABC_TM1"/>
    <property type="match status" value="1"/>
</dbReference>
<dbReference type="GO" id="GO:0055085">
    <property type="term" value="P:transmembrane transport"/>
    <property type="evidence" value="ECO:0007669"/>
    <property type="project" value="InterPro"/>
</dbReference>
<comment type="similarity">
    <text evidence="7">Belongs to the binding-protein-dependent transport system permease family.</text>
</comment>
<keyword evidence="4 7" id="KW-0812">Transmembrane</keyword>
<evidence type="ECO:0000256" key="5">
    <source>
        <dbReference type="ARBA" id="ARBA00022989"/>
    </source>
</evidence>
<evidence type="ECO:0000256" key="7">
    <source>
        <dbReference type="RuleBase" id="RU363032"/>
    </source>
</evidence>
<dbReference type="Pfam" id="PF00528">
    <property type="entry name" value="BPD_transp_1"/>
    <property type="match status" value="1"/>
</dbReference>
<dbReference type="eggNOG" id="COG0600">
    <property type="taxonomic scope" value="Bacteria"/>
</dbReference>
<keyword evidence="2 7" id="KW-0813">Transport</keyword>
<protein>
    <submittedName>
        <fullName evidence="9">ABC transporter permease protein</fullName>
    </submittedName>
</protein>
<reference evidence="9 10" key="1">
    <citation type="journal article" date="2015" name="Geomicrobiol. J.">
        <title>Caldisalinibacter kiritimatiensis gen. nov., sp. nov., a moderately thermohalophilic thiosulfate-reducing bacterium from a hypersaline microbial mat.</title>
        <authorList>
            <person name="Ben Hania W."/>
            <person name="Joseph M."/>
            <person name="Fiebig A."/>
            <person name="Bunk B."/>
            <person name="Klenk H.-P."/>
            <person name="Fardeau M.-L."/>
            <person name="Spring S."/>
        </authorList>
    </citation>
    <scope>NUCLEOTIDE SEQUENCE [LARGE SCALE GENOMIC DNA]</scope>
    <source>
        <strain evidence="9 10">L21-TH-D2</strain>
    </source>
</reference>
<evidence type="ECO:0000256" key="1">
    <source>
        <dbReference type="ARBA" id="ARBA00004651"/>
    </source>
</evidence>
<organism evidence="9 10">
    <name type="scientific">Caldisalinibacter kiritimatiensis</name>
    <dbReference type="NCBI Taxonomy" id="1304284"/>
    <lineage>
        <taxon>Bacteria</taxon>
        <taxon>Bacillati</taxon>
        <taxon>Bacillota</taxon>
        <taxon>Tissierellia</taxon>
        <taxon>Tissierellales</taxon>
        <taxon>Thermohalobacteraceae</taxon>
        <taxon>Caldisalinibacter</taxon>
    </lineage>
</organism>
<feature type="transmembrane region" description="Helical" evidence="7">
    <location>
        <begin position="183"/>
        <end position="202"/>
    </location>
</feature>
<dbReference type="GO" id="GO:0005886">
    <property type="term" value="C:plasma membrane"/>
    <property type="evidence" value="ECO:0007669"/>
    <property type="project" value="UniProtKB-SubCell"/>
</dbReference>
<keyword evidence="10" id="KW-1185">Reference proteome</keyword>
<dbReference type="Proteomes" id="UP000013378">
    <property type="component" value="Unassembled WGS sequence"/>
</dbReference>
<accession>R1AUH1</accession>
<dbReference type="PANTHER" id="PTHR30151:SF16">
    <property type="entry name" value="ABC TRANSPORTER PERMEASE PROTEIN"/>
    <property type="match status" value="1"/>
</dbReference>
<comment type="caution">
    <text evidence="9">The sequence shown here is derived from an EMBL/GenBank/DDBJ whole genome shotgun (WGS) entry which is preliminary data.</text>
</comment>
<keyword evidence="6 7" id="KW-0472">Membrane</keyword>
<feature type="transmembrane region" description="Helical" evidence="7">
    <location>
        <begin position="55"/>
        <end position="75"/>
    </location>
</feature>
<gene>
    <name evidence="9" type="ORF">L21TH_1126</name>
</gene>
<keyword evidence="3" id="KW-1003">Cell membrane</keyword>
<dbReference type="AlphaFoldDB" id="R1AUH1"/>
<sequence length="217" mass="23875">MYSLTDDVLKGDMIFQTLYSLSLILKGLIIGLLIAIILSGLSMQSKVFEGLVETIISIAHPLPGIALLPLVILWLGIGEKAIIFIIVHSVLWPLILNLLTGFKSIPKIYRQIGKNCGLNTLGVIRHILIPASLPYFITGLKIGWARAWRAVISAEMVFGAVGGTGGLGWFIFKKRVFMDSPGLFGGLIVIIFIGIVVEDLLFDRIEKMTIRKWGMTI</sequence>
<dbReference type="InterPro" id="IPR000515">
    <property type="entry name" value="MetI-like"/>
</dbReference>